<comment type="caution">
    <text evidence="1">The sequence shown here is derived from an EMBL/GenBank/DDBJ whole genome shotgun (WGS) entry which is preliminary data.</text>
</comment>
<protein>
    <submittedName>
        <fullName evidence="1">Uncharacterized protein</fullName>
    </submittedName>
</protein>
<reference evidence="1 2" key="1">
    <citation type="submission" date="2023-03" db="EMBL/GenBank/DDBJ databases">
        <title>High recombination rates correlate with genetic variation in Cardiocondyla obscurior ants.</title>
        <authorList>
            <person name="Errbii M."/>
        </authorList>
    </citation>
    <scope>NUCLEOTIDE SEQUENCE [LARGE SCALE GENOMIC DNA]</scope>
    <source>
        <strain evidence="1">Alpha-2009</strain>
        <tissue evidence="1">Whole body</tissue>
    </source>
</reference>
<gene>
    <name evidence="1" type="ORF">PUN28_018620</name>
</gene>
<sequence>MEIERHTCTRIRCSAVKKKKDTRNSWDSIKMLIPPARMVETFVPRCLFLIFPLDPPPSFTYPAFPFSDYATTPNLLDAVAR</sequence>
<dbReference type="EMBL" id="JADYXP020000023">
    <property type="protein sequence ID" value="KAL0102199.1"/>
    <property type="molecule type" value="Genomic_DNA"/>
</dbReference>
<name>A0AAW2EIL2_9HYME</name>
<organism evidence="1 2">
    <name type="scientific">Cardiocondyla obscurior</name>
    <dbReference type="NCBI Taxonomy" id="286306"/>
    <lineage>
        <taxon>Eukaryota</taxon>
        <taxon>Metazoa</taxon>
        <taxon>Ecdysozoa</taxon>
        <taxon>Arthropoda</taxon>
        <taxon>Hexapoda</taxon>
        <taxon>Insecta</taxon>
        <taxon>Pterygota</taxon>
        <taxon>Neoptera</taxon>
        <taxon>Endopterygota</taxon>
        <taxon>Hymenoptera</taxon>
        <taxon>Apocrita</taxon>
        <taxon>Aculeata</taxon>
        <taxon>Formicoidea</taxon>
        <taxon>Formicidae</taxon>
        <taxon>Myrmicinae</taxon>
        <taxon>Cardiocondyla</taxon>
    </lineage>
</organism>
<dbReference type="AlphaFoldDB" id="A0AAW2EIL2"/>
<proteinExistence type="predicted"/>
<keyword evidence="2" id="KW-1185">Reference proteome</keyword>
<accession>A0AAW2EIL2</accession>
<evidence type="ECO:0000313" key="2">
    <source>
        <dbReference type="Proteomes" id="UP001430953"/>
    </source>
</evidence>
<dbReference type="Proteomes" id="UP001430953">
    <property type="component" value="Unassembled WGS sequence"/>
</dbReference>
<evidence type="ECO:0000313" key="1">
    <source>
        <dbReference type="EMBL" id="KAL0102199.1"/>
    </source>
</evidence>